<protein>
    <submittedName>
        <fullName evidence="2">Uncharacterized protein</fullName>
    </submittedName>
</protein>
<dbReference type="Proteomes" id="UP000259030">
    <property type="component" value="Plasmid pDFI3"/>
</dbReference>
<reference evidence="2 3" key="1">
    <citation type="submission" date="2017-05" db="EMBL/GenBank/DDBJ databases">
        <title>The complete genome sequence of Deinococcus ficus isolated from the rhizosphere of the Ficus religiosa L. in Taiwan.</title>
        <authorList>
            <person name="Wu K.-M."/>
            <person name="Liao T.-L."/>
            <person name="Liu Y.-M."/>
            <person name="Young C.-C."/>
            <person name="Tsai S.-F."/>
        </authorList>
    </citation>
    <scope>NUCLEOTIDE SEQUENCE [LARGE SCALE GENOMIC DNA]</scope>
    <source>
        <strain evidence="2 3">CC-FR2-10</strain>
        <plasmid evidence="3">pdfi3</plasmid>
    </source>
</reference>
<keyword evidence="1" id="KW-1133">Transmembrane helix</keyword>
<gene>
    <name evidence="2" type="ORF">DFI_18700</name>
</gene>
<evidence type="ECO:0000256" key="1">
    <source>
        <dbReference type="SAM" id="Phobius"/>
    </source>
</evidence>
<proteinExistence type="predicted"/>
<name>A0A221T2U4_9DEIO</name>
<dbReference type="AlphaFoldDB" id="A0A221T2U4"/>
<keyword evidence="1" id="KW-0472">Membrane</keyword>
<dbReference type="KEGG" id="dfc:DFI_18700"/>
<sequence>MSAGRAGTGSEAGPSGAVAGASDLLLFSWLETVAYLLAVSLMYAQLTNVVPAGVPLLEATLSVNALLVLRFMRNAWSARSRP</sequence>
<dbReference type="EMBL" id="CP021084">
    <property type="protein sequence ID" value="ASN83228.1"/>
    <property type="molecule type" value="Genomic_DNA"/>
</dbReference>
<evidence type="ECO:0000313" key="3">
    <source>
        <dbReference type="Proteomes" id="UP000259030"/>
    </source>
</evidence>
<evidence type="ECO:0000313" key="2">
    <source>
        <dbReference type="EMBL" id="ASN83228.1"/>
    </source>
</evidence>
<accession>A0A221T2U4</accession>
<feature type="transmembrane region" description="Helical" evidence="1">
    <location>
        <begin position="24"/>
        <end position="46"/>
    </location>
</feature>
<geneLocation type="plasmid" evidence="3">
    <name>pdfi3</name>
</geneLocation>
<keyword evidence="1" id="KW-0812">Transmembrane</keyword>
<keyword evidence="2" id="KW-0614">Plasmid</keyword>
<feature type="transmembrane region" description="Helical" evidence="1">
    <location>
        <begin position="52"/>
        <end position="72"/>
    </location>
</feature>
<organism evidence="2 3">
    <name type="scientific">Deinococcus ficus</name>
    <dbReference type="NCBI Taxonomy" id="317577"/>
    <lineage>
        <taxon>Bacteria</taxon>
        <taxon>Thermotogati</taxon>
        <taxon>Deinococcota</taxon>
        <taxon>Deinococci</taxon>
        <taxon>Deinococcales</taxon>
        <taxon>Deinococcaceae</taxon>
        <taxon>Deinococcus</taxon>
    </lineage>
</organism>
<keyword evidence="3" id="KW-1185">Reference proteome</keyword>